<evidence type="ECO:0000313" key="4">
    <source>
        <dbReference type="EMBL" id="OEU05850.1"/>
    </source>
</evidence>
<evidence type="ECO:0000259" key="3">
    <source>
        <dbReference type="Pfam" id="PF13872"/>
    </source>
</evidence>
<feature type="compositionally biased region" description="Low complexity" evidence="1">
    <location>
        <begin position="32"/>
        <end position="50"/>
    </location>
</feature>
<dbReference type="AlphaFoldDB" id="A0A1E7EJ03"/>
<gene>
    <name evidence="4" type="ORF">FRACYDRAFT_257886</name>
</gene>
<dbReference type="InParanoid" id="A0A1E7EJ03"/>
<feature type="domain" description="Strawberry notch AAA" evidence="3">
    <location>
        <begin position="264"/>
        <end position="507"/>
    </location>
</feature>
<evidence type="ECO:0000259" key="2">
    <source>
        <dbReference type="Pfam" id="PF13871"/>
    </source>
</evidence>
<feature type="compositionally biased region" description="Low complexity" evidence="1">
    <location>
        <begin position="1014"/>
        <end position="1048"/>
    </location>
</feature>
<feature type="compositionally biased region" description="Low complexity" evidence="1">
    <location>
        <begin position="1"/>
        <end position="25"/>
    </location>
</feature>
<protein>
    <submittedName>
        <fullName evidence="4">Uncharacterized protein</fullName>
    </submittedName>
</protein>
<reference evidence="4 5" key="1">
    <citation type="submission" date="2016-09" db="EMBL/GenBank/DDBJ databases">
        <title>Extensive genetic diversity and differential bi-allelic expression allows diatom success in the polar Southern Ocean.</title>
        <authorList>
            <consortium name="DOE Joint Genome Institute"/>
            <person name="Mock T."/>
            <person name="Otillar R.P."/>
            <person name="Strauss J."/>
            <person name="Dupont C."/>
            <person name="Frickenhaus S."/>
            <person name="Maumus F."/>
            <person name="Mcmullan M."/>
            <person name="Sanges R."/>
            <person name="Schmutz J."/>
            <person name="Toseland A."/>
            <person name="Valas R."/>
            <person name="Veluchamy A."/>
            <person name="Ward B.J."/>
            <person name="Allen A."/>
            <person name="Barry K."/>
            <person name="Falciatore A."/>
            <person name="Ferrante M."/>
            <person name="Fortunato A.E."/>
            <person name="Gloeckner G."/>
            <person name="Gruber A."/>
            <person name="Hipkin R."/>
            <person name="Janech M."/>
            <person name="Kroth P."/>
            <person name="Leese F."/>
            <person name="Lindquist E."/>
            <person name="Lyon B.R."/>
            <person name="Martin J."/>
            <person name="Mayer C."/>
            <person name="Parker M."/>
            <person name="Quesneville H."/>
            <person name="Raymond J."/>
            <person name="Uhlig C."/>
            <person name="Valentin K.U."/>
            <person name="Worden A.Z."/>
            <person name="Armbrust E.V."/>
            <person name="Bowler C."/>
            <person name="Green B."/>
            <person name="Moulton V."/>
            <person name="Van Oosterhout C."/>
            <person name="Grigoriev I."/>
        </authorList>
    </citation>
    <scope>NUCLEOTIDE SEQUENCE [LARGE SCALE GENOMIC DNA]</scope>
    <source>
        <strain evidence="4 5">CCMP1102</strain>
    </source>
</reference>
<dbReference type="Pfam" id="PF13872">
    <property type="entry name" value="AAA_34"/>
    <property type="match status" value="1"/>
</dbReference>
<feature type="domain" description="Strawberry notch helicase C" evidence="2">
    <location>
        <begin position="556"/>
        <end position="697"/>
    </location>
</feature>
<feature type="region of interest" description="Disordered" evidence="1">
    <location>
        <begin position="1013"/>
        <end position="1076"/>
    </location>
</feature>
<feature type="region of interest" description="Disordered" evidence="1">
    <location>
        <begin position="1"/>
        <end position="50"/>
    </location>
</feature>
<dbReference type="KEGG" id="fcy:FRACYDRAFT_257886"/>
<accession>A0A1E7EJ03</accession>
<dbReference type="InterPro" id="IPR026741">
    <property type="entry name" value="SNO"/>
</dbReference>
<feature type="compositionally biased region" description="Low complexity" evidence="1">
    <location>
        <begin position="117"/>
        <end position="130"/>
    </location>
</feature>
<evidence type="ECO:0000313" key="5">
    <source>
        <dbReference type="Proteomes" id="UP000095751"/>
    </source>
</evidence>
<dbReference type="Pfam" id="PF13871">
    <property type="entry name" value="Helicase_C_4"/>
    <property type="match status" value="1"/>
</dbReference>
<dbReference type="GO" id="GO:0006355">
    <property type="term" value="P:regulation of DNA-templated transcription"/>
    <property type="evidence" value="ECO:0007669"/>
    <property type="project" value="InterPro"/>
</dbReference>
<proteinExistence type="predicted"/>
<feature type="region of interest" description="Disordered" evidence="1">
    <location>
        <begin position="62"/>
        <end position="82"/>
    </location>
</feature>
<dbReference type="GO" id="GO:0042393">
    <property type="term" value="F:histone binding"/>
    <property type="evidence" value="ECO:0007669"/>
    <property type="project" value="TreeGrafter"/>
</dbReference>
<organism evidence="4 5">
    <name type="scientific">Fragilariopsis cylindrus CCMP1102</name>
    <dbReference type="NCBI Taxonomy" id="635003"/>
    <lineage>
        <taxon>Eukaryota</taxon>
        <taxon>Sar</taxon>
        <taxon>Stramenopiles</taxon>
        <taxon>Ochrophyta</taxon>
        <taxon>Bacillariophyta</taxon>
        <taxon>Bacillariophyceae</taxon>
        <taxon>Bacillariophycidae</taxon>
        <taxon>Bacillariales</taxon>
        <taxon>Bacillariaceae</taxon>
        <taxon>Fragilariopsis</taxon>
    </lineage>
</organism>
<name>A0A1E7EJ03_9STRA</name>
<feature type="compositionally biased region" description="Low complexity" evidence="1">
    <location>
        <begin position="219"/>
        <end position="241"/>
    </location>
</feature>
<dbReference type="Proteomes" id="UP000095751">
    <property type="component" value="Unassembled WGS sequence"/>
</dbReference>
<dbReference type="GO" id="GO:0005634">
    <property type="term" value="C:nucleus"/>
    <property type="evidence" value="ECO:0007669"/>
    <property type="project" value="TreeGrafter"/>
</dbReference>
<dbReference type="EMBL" id="KV784454">
    <property type="protein sequence ID" value="OEU05850.1"/>
    <property type="molecule type" value="Genomic_DNA"/>
</dbReference>
<dbReference type="PANTHER" id="PTHR12706:SF30">
    <property type="entry name" value="PROTEIN STRAWBERRY NOTCH-RELATED"/>
    <property type="match status" value="1"/>
</dbReference>
<feature type="region of interest" description="Disordered" evidence="1">
    <location>
        <begin position="112"/>
        <end position="136"/>
    </location>
</feature>
<feature type="compositionally biased region" description="Low complexity" evidence="1">
    <location>
        <begin position="62"/>
        <end position="73"/>
    </location>
</feature>
<feature type="region of interest" description="Disordered" evidence="1">
    <location>
        <begin position="219"/>
        <end position="244"/>
    </location>
</feature>
<dbReference type="InterPro" id="IPR026937">
    <property type="entry name" value="SBNO_Helicase_C_dom"/>
</dbReference>
<keyword evidence="5" id="KW-1185">Reference proteome</keyword>
<evidence type="ECO:0000256" key="1">
    <source>
        <dbReference type="SAM" id="MobiDB-lite"/>
    </source>
</evidence>
<dbReference type="InterPro" id="IPR039187">
    <property type="entry name" value="SNO_AAA"/>
</dbReference>
<dbReference type="PANTHER" id="PTHR12706">
    <property type="entry name" value="STRAWBERRY NOTCH-RELATED"/>
    <property type="match status" value="1"/>
</dbReference>
<sequence>MNKTATTTTTTTSSSEQQPTSGTSSNPIGVDNNNNPQQQQQSTTTTNNDGSTAAAALAATAATATTKNTTNNNSEDDGHNAGTTSIETFMEYRPTALPNKVIRSCNEWYNKKQQHPTTTNTNTNNNNNNNCNKTDGDLNSPVTIDLTNENAATVTTTTTTEDSVEDSDSTIVIQLQVPSHTSSSCESALLSSVVAPMVPEETADCILPLLLLQQDNYGDGGQQQKDNNTKISTTTSNNNIIIPPPPLSPLQLEGVLLSIQRHRDGAGIGKGRQISAIIRDGLCRGRQRHVWFSVSRELIKDAERDLKDVGVYCTDELHDGTNFLGDDHNHNNKYSKGLGRKDKGILFLTYNLLVSSNRINQIIAWCAGTEHITHKAKNLANNTKTAQLVLELQRRLPMARIVYCSATGVSDIDQLGYAERLGLWKIPKSITSNNNNNNNTTIDDGTFNDFDSFRRSLEKRGLGSLELLALELKTRGSLMARTLSWEGAEFQTVEVPLDRHQCQVYDRGVKWWTECKNELQDVLKIVGNNGSSSNGQIWRTFWAAHQRFFKELAICADMSEFDLDSKYGKRALKRYYSALDENESSGGGTTVGPLSSTNTGEIIEEFIREITIAGDPILNSLPTDDEKLKHACVLCIATAELDRVGLDRETRSKGDVRIFLNRISGLIVTRQSLVFSLFMNTLSQVIKEVKSSGEFEGTAEDITATTIKIGEERDLAVDPSSGAQTKLTTLVLDRGISFDSVCTLAMEETKKLFLADDNLRAVDQDSQKEINSSVTRTGEENEDDFIKQIAGRHLVLFARRKFDRSSFNSDEEDAAFDPLGLMQLTRPNTGTILTDKSTQELRQKYRLAFSCEELRVQLSSEEAPMTDEDPKRPIGIIKKENAQVSRLWEKAFEESDGYKPGKGLAPRRQKVSLVNGPVLHILPALEKSVEMKTGKDKALKIMRAQVGSRRIVGVRFPSDSDAIEKLHVELDKIIKARSNAGNSFTDEALAPICTKTMKWATTKRKTMKSFFQVTSSTNSTSGNSSSTGKNLKSNIHNKTKTSAVTKSTSGEKRSASNHSSSGKKPKTMMSFFAKKK</sequence>
<dbReference type="GO" id="GO:0031490">
    <property type="term" value="F:chromatin DNA binding"/>
    <property type="evidence" value="ECO:0007669"/>
    <property type="project" value="TreeGrafter"/>
</dbReference>
<dbReference type="OrthoDB" id="421838at2759"/>